<evidence type="ECO:0000256" key="3">
    <source>
        <dbReference type="ARBA" id="ARBA00022692"/>
    </source>
</evidence>
<evidence type="ECO:0000259" key="8">
    <source>
        <dbReference type="Pfam" id="PF13190"/>
    </source>
</evidence>
<gene>
    <name evidence="9" type="ORF">Adu01nite_73590</name>
</gene>
<evidence type="ECO:0000313" key="9">
    <source>
        <dbReference type="EMBL" id="GIE06009.1"/>
    </source>
</evidence>
<evidence type="ECO:0000256" key="4">
    <source>
        <dbReference type="ARBA" id="ARBA00022989"/>
    </source>
</evidence>
<dbReference type="RefSeq" id="WP_203733861.1">
    <property type="nucleotide sequence ID" value="NZ_BAAATX010000036.1"/>
</dbReference>
<feature type="domain" description="PDGLE" evidence="8">
    <location>
        <begin position="6"/>
        <end position="108"/>
    </location>
</feature>
<accession>A0ABQ3Z842</accession>
<organism evidence="9 10">
    <name type="scientific">Paractinoplanes durhamensis</name>
    <dbReference type="NCBI Taxonomy" id="113563"/>
    <lineage>
        <taxon>Bacteria</taxon>
        <taxon>Bacillati</taxon>
        <taxon>Actinomycetota</taxon>
        <taxon>Actinomycetes</taxon>
        <taxon>Micromonosporales</taxon>
        <taxon>Micromonosporaceae</taxon>
        <taxon>Paractinoplanes</taxon>
    </lineage>
</organism>
<protein>
    <submittedName>
        <fullName evidence="9">Membrane protein</fullName>
    </submittedName>
</protein>
<dbReference type="Proteomes" id="UP000637628">
    <property type="component" value="Unassembled WGS sequence"/>
</dbReference>
<evidence type="ECO:0000256" key="1">
    <source>
        <dbReference type="ARBA" id="ARBA00004236"/>
    </source>
</evidence>
<comment type="subcellular location">
    <subcellularLocation>
        <location evidence="1">Cell membrane</location>
    </subcellularLocation>
</comment>
<keyword evidence="7" id="KW-0732">Signal</keyword>
<dbReference type="InterPro" id="IPR025937">
    <property type="entry name" value="PDGLE_dom"/>
</dbReference>
<evidence type="ECO:0000313" key="10">
    <source>
        <dbReference type="Proteomes" id="UP000637628"/>
    </source>
</evidence>
<evidence type="ECO:0000256" key="7">
    <source>
        <dbReference type="SAM" id="SignalP"/>
    </source>
</evidence>
<sequence>MKKKTWFWFGGLFVALLLAGVVSNFASSSPDGLDATAREGCTFNAAGEITGGTCMAQQEKDHQLAGSPLADYGIKGIDNPYLSTGLAGVAGVLITFAIGGGLFWVARRRTHQDA</sequence>
<feature type="transmembrane region" description="Helical" evidence="6">
    <location>
        <begin position="85"/>
        <end position="106"/>
    </location>
</feature>
<proteinExistence type="predicted"/>
<evidence type="ECO:0000256" key="5">
    <source>
        <dbReference type="ARBA" id="ARBA00023136"/>
    </source>
</evidence>
<evidence type="ECO:0000256" key="6">
    <source>
        <dbReference type="SAM" id="Phobius"/>
    </source>
</evidence>
<keyword evidence="2" id="KW-1003">Cell membrane</keyword>
<dbReference type="Pfam" id="PF13190">
    <property type="entry name" value="PDGLE"/>
    <property type="match status" value="1"/>
</dbReference>
<keyword evidence="5 6" id="KW-0472">Membrane</keyword>
<feature type="signal peptide" evidence="7">
    <location>
        <begin position="1"/>
        <end position="26"/>
    </location>
</feature>
<keyword evidence="4 6" id="KW-1133">Transmembrane helix</keyword>
<reference evidence="9 10" key="1">
    <citation type="submission" date="2021-01" db="EMBL/GenBank/DDBJ databases">
        <title>Whole genome shotgun sequence of Actinoplanes durhamensis NBRC 14914.</title>
        <authorList>
            <person name="Komaki H."/>
            <person name="Tamura T."/>
        </authorList>
    </citation>
    <scope>NUCLEOTIDE SEQUENCE [LARGE SCALE GENOMIC DNA]</scope>
    <source>
        <strain evidence="9 10">NBRC 14914</strain>
    </source>
</reference>
<evidence type="ECO:0000256" key="2">
    <source>
        <dbReference type="ARBA" id="ARBA00022475"/>
    </source>
</evidence>
<comment type="caution">
    <text evidence="9">The sequence shown here is derived from an EMBL/GenBank/DDBJ whole genome shotgun (WGS) entry which is preliminary data.</text>
</comment>
<name>A0ABQ3Z842_9ACTN</name>
<dbReference type="EMBL" id="BOML01000058">
    <property type="protein sequence ID" value="GIE06009.1"/>
    <property type="molecule type" value="Genomic_DNA"/>
</dbReference>
<keyword evidence="3 6" id="KW-0812">Transmembrane</keyword>
<keyword evidence="10" id="KW-1185">Reference proteome</keyword>
<feature type="chain" id="PRO_5045747934" evidence="7">
    <location>
        <begin position="27"/>
        <end position="114"/>
    </location>
</feature>